<reference evidence="6" key="1">
    <citation type="submission" date="2018-07" db="EMBL/GenBank/DDBJ databases">
        <authorList>
            <consortium name="GenomeTrakr network: Whole genome sequencing for foodborne pathogen traceback"/>
        </authorList>
    </citation>
    <scope>NUCLEOTIDE SEQUENCE [LARGE SCALE GENOMIC DNA]</scope>
    <source>
        <strain evidence="6">CFSAN047025</strain>
    </source>
</reference>
<evidence type="ECO:0000313" key="15">
    <source>
        <dbReference type="EMBL" id="EDB1270796.1"/>
    </source>
</evidence>
<evidence type="ECO:0000313" key="13">
    <source>
        <dbReference type="EMBL" id="ECX8863858.1"/>
    </source>
</evidence>
<feature type="transmembrane region" description="Helical" evidence="1">
    <location>
        <begin position="50"/>
        <end position="70"/>
    </location>
</feature>
<evidence type="ECO:0000313" key="9">
    <source>
        <dbReference type="EMBL" id="ECK4159548.1"/>
    </source>
</evidence>
<dbReference type="EMBL" id="AAKDBN010000002">
    <property type="protein sequence ID" value="ECQ8284525.1"/>
    <property type="molecule type" value="Genomic_DNA"/>
</dbReference>
<evidence type="ECO:0000313" key="10">
    <source>
        <dbReference type="EMBL" id="ECQ3835009.1"/>
    </source>
</evidence>
<dbReference type="EMBL" id="AAGBOZ010000064">
    <property type="protein sequence ID" value="EBM1208438.1"/>
    <property type="molecule type" value="Genomic_DNA"/>
</dbReference>
<dbReference type="EMBL" id="AAHBTB010000029">
    <property type="protein sequence ID" value="EBU3460149.1"/>
    <property type="molecule type" value="Genomic_DNA"/>
</dbReference>
<feature type="transmembrane region" description="Helical" evidence="1">
    <location>
        <begin position="82"/>
        <end position="100"/>
    </location>
</feature>
<evidence type="ECO:0000313" key="3">
    <source>
        <dbReference type="EMBL" id="EBM1208438.1"/>
    </source>
</evidence>
<dbReference type="Proteomes" id="UP000839921">
    <property type="component" value="Unassembled WGS sequence"/>
</dbReference>
<dbReference type="EMBL" id="AAGJCY010000026">
    <property type="protein sequence ID" value="EBO6303494.1"/>
    <property type="molecule type" value="Genomic_DNA"/>
</dbReference>
<dbReference type="AlphaFoldDB" id="A0A5V4LUI7"/>
<evidence type="ECO:0000313" key="16">
    <source>
        <dbReference type="EMBL" id="EDH3834181.1"/>
    </source>
</evidence>
<dbReference type="EMBL" id="AAJBSW010000006">
    <property type="protein sequence ID" value="ECK4159548.1"/>
    <property type="molecule type" value="Genomic_DNA"/>
</dbReference>
<dbReference type="EMBL" id="AAIMFP010000038">
    <property type="protein sequence ID" value="ECF7612975.1"/>
    <property type="molecule type" value="Genomic_DNA"/>
</dbReference>
<organism evidence="11">
    <name type="scientific">Salmonella enterica</name>
    <name type="common">Salmonella choleraesuis</name>
    <dbReference type="NCBI Taxonomy" id="28901"/>
    <lineage>
        <taxon>Bacteria</taxon>
        <taxon>Pseudomonadati</taxon>
        <taxon>Pseudomonadota</taxon>
        <taxon>Gammaproteobacteria</taxon>
        <taxon>Enterobacterales</taxon>
        <taxon>Enterobacteriaceae</taxon>
        <taxon>Salmonella</taxon>
    </lineage>
</organism>
<keyword evidence="1" id="KW-0812">Transmembrane</keyword>
<evidence type="ECO:0000256" key="1">
    <source>
        <dbReference type="SAM" id="Phobius"/>
    </source>
</evidence>
<dbReference type="EMBL" id="AAKARM010000042">
    <property type="protein sequence ID" value="ECQ3835009.1"/>
    <property type="molecule type" value="Genomic_DNA"/>
</dbReference>
<evidence type="ECO:0000313" key="6">
    <source>
        <dbReference type="EMBL" id="EBQ1840443.1"/>
    </source>
</evidence>
<dbReference type="EMBL" id="AAMHLS010000046">
    <property type="protein sequence ID" value="EDH3834181.1"/>
    <property type="molecule type" value="Genomic_DNA"/>
</dbReference>
<dbReference type="EMBL" id="AALMKF010000005">
    <property type="protein sequence ID" value="EDB1270796.1"/>
    <property type="molecule type" value="Genomic_DNA"/>
</dbReference>
<dbReference type="EMBL" id="AACWTM010000036">
    <property type="protein sequence ID" value="EAN0108934.1"/>
    <property type="molecule type" value="Genomic_DNA"/>
</dbReference>
<reference evidence="11" key="2">
    <citation type="submission" date="2019-09" db="EMBL/GenBank/DDBJ databases">
        <authorList>
            <consortium name="PulseNet: The National Subtyping Network for Foodborne Disease Surveillance"/>
            <person name="Tarr C.L."/>
            <person name="Trees E."/>
            <person name="Katz L.S."/>
            <person name="Carleton-Romer H.A."/>
            <person name="Stroika S."/>
            <person name="Kucerova Z."/>
            <person name="Roache K.F."/>
            <person name="Sabol A.L."/>
            <person name="Besser J."/>
            <person name="Gerner-Smidt P."/>
        </authorList>
    </citation>
    <scope>NUCLEOTIDE SEQUENCE</scope>
    <source>
        <strain evidence="13">PNUSAS026383</strain>
        <strain evidence="7">PNUSAS028232</strain>
        <strain evidence="8">PNUSAS032112</strain>
        <strain evidence="3">PNUSAS046051</strain>
        <strain evidence="5">PNUSAS046963</strain>
        <strain evidence="4">PNUSAS051236</strain>
        <strain evidence="2">PNUSAS052058</strain>
        <strain evidence="9">PNUSAS084804</strain>
        <strain evidence="10">PNUSAS094705</strain>
        <strain evidence="11">PNUSAS095261</strain>
        <strain evidence="12">PNUSAS099896</strain>
        <strain evidence="14">PNUSAS102662</strain>
        <strain evidence="15">PNUSAS104897</strain>
        <strain evidence="16">PNUSAS110071</strain>
    </source>
</reference>
<dbReference type="EMBL" id="AAKWGI010000004">
    <property type="protein sequence ID" value="ECW3869718.1"/>
    <property type="molecule type" value="Genomic_DNA"/>
</dbReference>
<evidence type="ECO:0000313" key="4">
    <source>
        <dbReference type="EMBL" id="EBN8330324.1"/>
    </source>
</evidence>
<evidence type="ECO:0000313" key="14">
    <source>
        <dbReference type="EMBL" id="ECZ3470162.1"/>
    </source>
</evidence>
<evidence type="ECO:0000313" key="5">
    <source>
        <dbReference type="EMBL" id="EBO6303494.1"/>
    </source>
</evidence>
<comment type="caution">
    <text evidence="11">The sequence shown here is derived from an EMBL/GenBank/DDBJ whole genome shotgun (WGS) entry which is preliminary data.</text>
</comment>
<sequence>MLKEVMMIINNLKLKKFMSSGLSFLTVVLIGVLGYILRNEITIQTISESLRMICFYVILFLPLLLCFVYKKITYKRRMYSESVSLGIFLLTFAMVTFMVIA</sequence>
<accession>A0A5V4LUI7</accession>
<gene>
    <name evidence="6" type="ORF">AZF90_01840</name>
    <name evidence="8" type="ORF">C2K94_22125</name>
    <name evidence="13" type="ORF">CS131_05160</name>
    <name evidence="7" type="ORF">CVR34_24180</name>
    <name evidence="4" type="ORF">D1D78_24140</name>
    <name evidence="2" type="ORF">D5U23_25360</name>
    <name evidence="3" type="ORF">DT651_23750</name>
    <name evidence="5" type="ORF">DV609_22230</name>
    <name evidence="11" type="ORF">F0113_05065</name>
    <name evidence="10" type="ORF">F0A54_22985</name>
    <name evidence="12" type="ORF">F3007_10165</name>
    <name evidence="14" type="ORF">F7J14_22940</name>
    <name evidence="15" type="ORF">F9D41_15705</name>
    <name evidence="9" type="ORF">FRK61_10660</name>
    <name evidence="16" type="ORF">GDD90_23070</name>
</gene>
<dbReference type="EMBL" id="AAGGXJ010000033">
    <property type="protein sequence ID" value="EBN8330324.1"/>
    <property type="molecule type" value="Genomic_DNA"/>
</dbReference>
<keyword evidence="1" id="KW-0472">Membrane</keyword>
<dbReference type="EMBL" id="AAGODW010000001">
    <property type="protein sequence ID" value="EBQ1840443.1"/>
    <property type="molecule type" value="Genomic_DNA"/>
</dbReference>
<dbReference type="EMBL" id="AALEWZ010000045">
    <property type="protein sequence ID" value="ECZ3470162.1"/>
    <property type="molecule type" value="Genomic_DNA"/>
</dbReference>
<keyword evidence="1" id="KW-1133">Transmembrane helix</keyword>
<evidence type="ECO:0000313" key="7">
    <source>
        <dbReference type="EMBL" id="EBU3460149.1"/>
    </source>
</evidence>
<feature type="transmembrane region" description="Helical" evidence="1">
    <location>
        <begin position="21"/>
        <end position="38"/>
    </location>
</feature>
<evidence type="ECO:0000313" key="8">
    <source>
        <dbReference type="EMBL" id="ECF7612975.1"/>
    </source>
</evidence>
<protein>
    <submittedName>
        <fullName evidence="11">Uncharacterized protein</fullName>
    </submittedName>
</protein>
<dbReference type="EMBL" id="AALBGQ010000003">
    <property type="protein sequence ID" value="ECX8863858.1"/>
    <property type="molecule type" value="Genomic_DNA"/>
</dbReference>
<proteinExistence type="predicted"/>
<dbReference type="Proteomes" id="UP000839926">
    <property type="component" value="Unassembled WGS sequence"/>
</dbReference>
<evidence type="ECO:0000313" key="2">
    <source>
        <dbReference type="EMBL" id="EAN0108934.1"/>
    </source>
</evidence>
<name>A0A5V4LUI7_SALER</name>
<evidence type="ECO:0000313" key="12">
    <source>
        <dbReference type="EMBL" id="ECW3869718.1"/>
    </source>
</evidence>
<evidence type="ECO:0000313" key="11">
    <source>
        <dbReference type="EMBL" id="ECQ8284525.1"/>
    </source>
</evidence>